<dbReference type="RefSeq" id="WP_117671856.1">
    <property type="nucleotide sequence ID" value="NZ_CABOGR010000010.1"/>
</dbReference>
<sequence length="704" mass="75200">MATTKLKFYRGLKARYDAASKHLDAIYFATDTKELLMNGVNYGGSGVTDVSFDKGSNKLIVTKSLGKTEYDLTELIRFKTSLPDSLATPSKLGGLPAGTKVETLKTKTLSQIFEDILFEEIQPTVQAPSATISFKSPFTANKILEVGESAPTSEQIQTGFNRGNCTVVGQANKNRAGELISDDQSFIYVGNSTSNKTLPTKVTLGTMQYNYQAHHGAGDTLLTSKGNKATVSPNPLPEGTVKSGAVYLYGTYPFYCNGSSASTSAGDTNFPSAAAPDTKLPLQKWTDTLIGAKFASEAATGTRLEFYFPSEKNVSKVEFYNTVSGKWEVFGTDKYTVSDAGNKTVQSVQIAYKKLTTTGAMSGALQLRFTVSDAGKKLVDEPDTYNGEEITDEVIAMLARNSREVPFAMPMNNVMPMASTTGNRPAGIASFAVNFEPGGQAPLDARQLVPNKTDLIAAATYSGKNTYNGMLVVVGDNGDGKPALYVLKDMTKITQADYGGWIRLDVGAQTLIQIINDLTTGGTNKALSAEQGKVLKGLVDTLTNKVNALGAVYVPKGTLADLSALKGVASVSKGHVYNVTAEVTLNGKKYPAETNFVYIGETANQASVETNWDSLGGTVDLTAYAKKADLEGFLTEEDLAGYAKAVDVANTYATKAALSEAIEGLSSTYATKAELTSYATNETLKQYATKQDLDDAFAWNEETE</sequence>
<accession>A0A3E4N377</accession>
<proteinExistence type="predicted"/>
<dbReference type="Pfam" id="PF22337">
    <property type="entry name" value="Phage_fiber_rpt"/>
    <property type="match status" value="1"/>
</dbReference>
<gene>
    <name evidence="1" type="ORF">DXD04_06360</name>
</gene>
<evidence type="ECO:0000313" key="2">
    <source>
        <dbReference type="Proteomes" id="UP000260862"/>
    </source>
</evidence>
<dbReference type="AlphaFoldDB" id="A0A3E4N377"/>
<protein>
    <submittedName>
        <fullName evidence="1">Uncharacterized protein</fullName>
    </submittedName>
</protein>
<evidence type="ECO:0000313" key="1">
    <source>
        <dbReference type="EMBL" id="RGK56405.1"/>
    </source>
</evidence>
<dbReference type="InterPro" id="IPR054500">
    <property type="entry name" value="Phage_fiber_rpt"/>
</dbReference>
<dbReference type="EMBL" id="QSQT01000010">
    <property type="protein sequence ID" value="RGK56405.1"/>
    <property type="molecule type" value="Genomic_DNA"/>
</dbReference>
<organism evidence="1 2">
    <name type="scientific">Phocaeicola plebeius</name>
    <dbReference type="NCBI Taxonomy" id="310297"/>
    <lineage>
        <taxon>Bacteria</taxon>
        <taxon>Pseudomonadati</taxon>
        <taxon>Bacteroidota</taxon>
        <taxon>Bacteroidia</taxon>
        <taxon>Bacteroidales</taxon>
        <taxon>Bacteroidaceae</taxon>
        <taxon>Phocaeicola</taxon>
    </lineage>
</organism>
<comment type="caution">
    <text evidence="1">The sequence shown here is derived from an EMBL/GenBank/DDBJ whole genome shotgun (WGS) entry which is preliminary data.</text>
</comment>
<dbReference type="Proteomes" id="UP000260862">
    <property type="component" value="Unassembled WGS sequence"/>
</dbReference>
<reference evidence="1 2" key="1">
    <citation type="submission" date="2018-08" db="EMBL/GenBank/DDBJ databases">
        <title>A genome reference for cultivated species of the human gut microbiota.</title>
        <authorList>
            <person name="Zou Y."/>
            <person name="Xue W."/>
            <person name="Luo G."/>
        </authorList>
    </citation>
    <scope>NUCLEOTIDE SEQUENCE [LARGE SCALE GENOMIC DNA]</scope>
    <source>
        <strain evidence="1 2">TF10-3AC</strain>
    </source>
</reference>
<keyword evidence="2" id="KW-1185">Reference proteome</keyword>
<name>A0A3E4N377_9BACT</name>